<comment type="similarity">
    <text evidence="2">Belongs to the SHO1 family.</text>
</comment>
<comment type="caution">
    <text evidence="11">The sequence shown here is derived from an EMBL/GenBank/DDBJ whole genome shotgun (WGS) entry which is preliminary data.</text>
</comment>
<evidence type="ECO:0000256" key="10">
    <source>
        <dbReference type="SAM" id="Phobius"/>
    </source>
</evidence>
<comment type="subcellular location">
    <subcellularLocation>
        <location evidence="1">Cell membrane</location>
        <topology evidence="1">Multi-pass membrane protein</topology>
    </subcellularLocation>
</comment>
<feature type="transmembrane region" description="Helical" evidence="10">
    <location>
        <begin position="103"/>
        <end position="121"/>
    </location>
</feature>
<name>A0A177V3V9_9BASI</name>
<dbReference type="FunFam" id="2.30.30.40:FF:000213">
    <property type="entry name" value="High osmolarity signaling protein SHO1"/>
    <property type="match status" value="1"/>
</dbReference>
<evidence type="ECO:0000256" key="2">
    <source>
        <dbReference type="ARBA" id="ARBA00009739"/>
    </source>
</evidence>
<sequence length="406" mass="41790">MEEELWLKSQVVVPLFISINIAFAVRRSHPPSTVHTHSTHARAFLTRPHACLPSTTSQRKKQAMLFSNKAVLGFLALGLLGWPIAFIGQIVSEAKTVGSLGSPWFVIFLELFLLVGSVVRISTNSLPTSHIQLIAFTAVAIPLAVDAITQSVYVHQSYFNAMAAGYFLLIFYNILFLLYLTSDESSTIGAFLSNFGDGALAHPLHGAGAGAEAGYGGGLRNKANGSRAGGAGGYGNSAAGYSSTGFGGQPAASSGAYHQTYANSPSAADLSGAGKNSGMTGAGGAASIRSGPGGAGTLGGGPGSMSGHSNNNHGGLGGGAGSVAGGNSPRSGAMSADAQTFESNPPEYGYKARALYAYQASQDDPTEISFAKGEVLDIVDNSGKWWQARKQNGETGIVPSNYMTLL</sequence>
<keyword evidence="7" id="KW-0346">Stress response</keyword>
<evidence type="ECO:0000256" key="4">
    <source>
        <dbReference type="ARBA" id="ARBA00022475"/>
    </source>
</evidence>
<dbReference type="GO" id="GO:0030833">
    <property type="term" value="P:regulation of actin filament polymerization"/>
    <property type="evidence" value="ECO:0007669"/>
    <property type="project" value="TreeGrafter"/>
</dbReference>
<dbReference type="Proteomes" id="UP000077671">
    <property type="component" value="Unassembled WGS sequence"/>
</dbReference>
<evidence type="ECO:0000256" key="8">
    <source>
        <dbReference type="ARBA" id="ARBA00023136"/>
    </source>
</evidence>
<dbReference type="GO" id="GO:0000147">
    <property type="term" value="P:actin cortical patch assembly"/>
    <property type="evidence" value="ECO:0007669"/>
    <property type="project" value="TreeGrafter"/>
</dbReference>
<dbReference type="SMART" id="SM00326">
    <property type="entry name" value="SH3"/>
    <property type="match status" value="1"/>
</dbReference>
<keyword evidence="3" id="KW-0728">SH3 domain</keyword>
<proteinExistence type="inferred from homology"/>
<dbReference type="PANTHER" id="PTHR15735">
    <property type="entry name" value="FCH AND DOUBLE SH3 DOMAINS PROTEIN"/>
    <property type="match status" value="1"/>
</dbReference>
<dbReference type="Gene3D" id="2.30.30.40">
    <property type="entry name" value="SH3 Domains"/>
    <property type="match status" value="1"/>
</dbReference>
<dbReference type="GO" id="GO:0005634">
    <property type="term" value="C:nucleus"/>
    <property type="evidence" value="ECO:0007669"/>
    <property type="project" value="TreeGrafter"/>
</dbReference>
<dbReference type="InterPro" id="IPR001452">
    <property type="entry name" value="SH3_domain"/>
</dbReference>
<evidence type="ECO:0000256" key="5">
    <source>
        <dbReference type="ARBA" id="ARBA00022692"/>
    </source>
</evidence>
<dbReference type="PANTHER" id="PTHR15735:SF19">
    <property type="entry name" value="ACTIN CYTOSKELETON-REGULATORY COMPLEX PROTEIN SLA1"/>
    <property type="match status" value="1"/>
</dbReference>
<feature type="transmembrane region" description="Helical" evidence="10">
    <location>
        <begin position="133"/>
        <end position="153"/>
    </location>
</feature>
<dbReference type="GO" id="GO:0007232">
    <property type="term" value="P:osmosensory signaling pathway via Sho1 osmosensor"/>
    <property type="evidence" value="ECO:0007669"/>
    <property type="project" value="UniProtKB-ARBA"/>
</dbReference>
<feature type="region of interest" description="Disordered" evidence="9">
    <location>
        <begin position="272"/>
        <end position="344"/>
    </location>
</feature>
<dbReference type="SUPFAM" id="SSF50044">
    <property type="entry name" value="SH3-domain"/>
    <property type="match status" value="1"/>
</dbReference>
<evidence type="ECO:0000256" key="1">
    <source>
        <dbReference type="ARBA" id="ARBA00004651"/>
    </source>
</evidence>
<reference evidence="11" key="1">
    <citation type="submission" date="2016-04" db="EMBL/GenBank/DDBJ databases">
        <authorList>
            <person name="Nguyen H.D."/>
            <person name="Kesanakurti P."/>
            <person name="Cullis J."/>
            <person name="Levesque C.A."/>
            <person name="Hambleton S."/>
        </authorList>
    </citation>
    <scope>NUCLEOTIDE SEQUENCE</scope>
    <source>
        <strain evidence="11">DAOMC 238032</strain>
    </source>
</reference>
<keyword evidence="5 10" id="KW-0812">Transmembrane</keyword>
<keyword evidence="4" id="KW-1003">Cell membrane</keyword>
<evidence type="ECO:0000256" key="6">
    <source>
        <dbReference type="ARBA" id="ARBA00022989"/>
    </source>
</evidence>
<evidence type="ECO:0000256" key="3">
    <source>
        <dbReference type="ARBA" id="ARBA00022443"/>
    </source>
</evidence>
<reference evidence="11" key="2">
    <citation type="journal article" date="2019" name="IMA Fungus">
        <title>Genome sequencing and comparison of five Tilletia species to identify candidate genes for the detection of regulated species infecting wheat.</title>
        <authorList>
            <person name="Nguyen H.D.T."/>
            <person name="Sultana T."/>
            <person name="Kesanakurti P."/>
            <person name="Hambleton S."/>
        </authorList>
    </citation>
    <scope>NUCLEOTIDE SEQUENCE</scope>
    <source>
        <strain evidence="11">DAOMC 238032</strain>
    </source>
</reference>
<dbReference type="InterPro" id="IPR035522">
    <property type="entry name" value="Sho1_SH3"/>
</dbReference>
<keyword evidence="8 10" id="KW-0472">Membrane</keyword>
<feature type="transmembrane region" description="Helical" evidence="10">
    <location>
        <begin position="159"/>
        <end position="180"/>
    </location>
</feature>
<feature type="transmembrane region" description="Helical" evidence="10">
    <location>
        <begin position="70"/>
        <end position="91"/>
    </location>
</feature>
<protein>
    <submittedName>
        <fullName evidence="11">Uncharacterized protein</fullName>
    </submittedName>
</protein>
<evidence type="ECO:0000313" key="12">
    <source>
        <dbReference type="Proteomes" id="UP000077671"/>
    </source>
</evidence>
<evidence type="ECO:0000256" key="9">
    <source>
        <dbReference type="SAM" id="MobiDB-lite"/>
    </source>
</evidence>
<organism evidence="11 12">
    <name type="scientific">Tilletia caries</name>
    <name type="common">wheat bunt fungus</name>
    <dbReference type="NCBI Taxonomy" id="13290"/>
    <lineage>
        <taxon>Eukaryota</taxon>
        <taxon>Fungi</taxon>
        <taxon>Dikarya</taxon>
        <taxon>Basidiomycota</taxon>
        <taxon>Ustilaginomycotina</taxon>
        <taxon>Exobasidiomycetes</taxon>
        <taxon>Tilletiales</taxon>
        <taxon>Tilletiaceae</taxon>
        <taxon>Tilletia</taxon>
    </lineage>
</organism>
<dbReference type="PROSITE" id="PS50002">
    <property type="entry name" value="SH3"/>
    <property type="match status" value="1"/>
</dbReference>
<dbReference type="EMBL" id="LWDD02000073">
    <property type="protein sequence ID" value="KAE8264346.1"/>
    <property type="molecule type" value="Genomic_DNA"/>
</dbReference>
<feature type="compositionally biased region" description="Gly residues" evidence="9">
    <location>
        <begin position="291"/>
        <end position="304"/>
    </location>
</feature>
<feature type="compositionally biased region" description="Gly residues" evidence="9">
    <location>
        <begin position="314"/>
        <end position="324"/>
    </location>
</feature>
<evidence type="ECO:0000256" key="7">
    <source>
        <dbReference type="ARBA" id="ARBA00023016"/>
    </source>
</evidence>
<dbReference type="GO" id="GO:0005886">
    <property type="term" value="C:plasma membrane"/>
    <property type="evidence" value="ECO:0007669"/>
    <property type="project" value="UniProtKB-SubCell"/>
</dbReference>
<dbReference type="Pfam" id="PF00018">
    <property type="entry name" value="SH3_1"/>
    <property type="match status" value="1"/>
</dbReference>
<dbReference type="PRINTS" id="PR00452">
    <property type="entry name" value="SH3DOMAIN"/>
</dbReference>
<dbReference type="CDD" id="cd11855">
    <property type="entry name" value="SH3_Sho1p"/>
    <property type="match status" value="1"/>
</dbReference>
<dbReference type="AlphaFoldDB" id="A0A177V3V9"/>
<evidence type="ECO:0000313" key="11">
    <source>
        <dbReference type="EMBL" id="KAE8264346.1"/>
    </source>
</evidence>
<keyword evidence="6 10" id="KW-1133">Transmembrane helix</keyword>
<accession>A0A177V3V9</accession>
<dbReference type="InterPro" id="IPR036028">
    <property type="entry name" value="SH3-like_dom_sf"/>
</dbReference>
<gene>
    <name evidence="11" type="ORF">A4X03_0g1010</name>
</gene>